<dbReference type="STRING" id="4846.A0A367KWK5"/>
<evidence type="ECO:0000259" key="2">
    <source>
        <dbReference type="Pfam" id="PF26087"/>
    </source>
</evidence>
<evidence type="ECO:0000313" key="4">
    <source>
        <dbReference type="Proteomes" id="UP000253551"/>
    </source>
</evidence>
<protein>
    <recommendedName>
        <fullName evidence="2">DUF8032 domain-containing protein</fullName>
    </recommendedName>
</protein>
<gene>
    <name evidence="3" type="ORF">CU098_010246</name>
</gene>
<proteinExistence type="predicted"/>
<dbReference type="InterPro" id="IPR058345">
    <property type="entry name" value="DUF8032"/>
</dbReference>
<organism evidence="3 4">
    <name type="scientific">Rhizopus stolonifer</name>
    <name type="common">Rhizopus nigricans</name>
    <dbReference type="NCBI Taxonomy" id="4846"/>
    <lineage>
        <taxon>Eukaryota</taxon>
        <taxon>Fungi</taxon>
        <taxon>Fungi incertae sedis</taxon>
        <taxon>Mucoromycota</taxon>
        <taxon>Mucoromycotina</taxon>
        <taxon>Mucoromycetes</taxon>
        <taxon>Mucorales</taxon>
        <taxon>Mucorineae</taxon>
        <taxon>Rhizopodaceae</taxon>
        <taxon>Rhizopus</taxon>
    </lineage>
</organism>
<dbReference type="PANTHER" id="PTHR22949:SF0">
    <property type="entry name" value="RE27538P"/>
    <property type="match status" value="1"/>
</dbReference>
<comment type="caution">
    <text evidence="3">The sequence shown here is derived from an EMBL/GenBank/DDBJ whole genome shotgun (WGS) entry which is preliminary data.</text>
</comment>
<name>A0A367KWK5_RHIST</name>
<feature type="region of interest" description="Disordered" evidence="1">
    <location>
        <begin position="108"/>
        <end position="156"/>
    </location>
</feature>
<feature type="region of interest" description="Disordered" evidence="1">
    <location>
        <begin position="279"/>
        <end position="301"/>
    </location>
</feature>
<keyword evidence="4" id="KW-1185">Reference proteome</keyword>
<evidence type="ECO:0000256" key="1">
    <source>
        <dbReference type="SAM" id="MobiDB-lite"/>
    </source>
</evidence>
<dbReference type="OrthoDB" id="5599902at2759"/>
<evidence type="ECO:0000313" key="3">
    <source>
        <dbReference type="EMBL" id="RCI06262.1"/>
    </source>
</evidence>
<dbReference type="PANTHER" id="PTHR22949">
    <property type="entry name" value="WHITE COLLAR 2 PROTEIN WC2"/>
    <property type="match status" value="1"/>
</dbReference>
<feature type="domain" description="DUF8032" evidence="2">
    <location>
        <begin position="308"/>
        <end position="399"/>
    </location>
</feature>
<dbReference type="AlphaFoldDB" id="A0A367KWK5"/>
<dbReference type="EMBL" id="PJQM01000193">
    <property type="protein sequence ID" value="RCI06262.1"/>
    <property type="molecule type" value="Genomic_DNA"/>
</dbReference>
<feature type="region of interest" description="Disordered" evidence="1">
    <location>
        <begin position="407"/>
        <end position="442"/>
    </location>
</feature>
<feature type="domain" description="DUF8032" evidence="2">
    <location>
        <begin position="167"/>
        <end position="260"/>
    </location>
</feature>
<dbReference type="Proteomes" id="UP000253551">
    <property type="component" value="Unassembled WGS sequence"/>
</dbReference>
<reference evidence="3 4" key="1">
    <citation type="journal article" date="2018" name="G3 (Bethesda)">
        <title>Phylogenetic and Phylogenomic Definition of Rhizopus Species.</title>
        <authorList>
            <person name="Gryganskyi A.P."/>
            <person name="Golan J."/>
            <person name="Dolatabadi S."/>
            <person name="Mondo S."/>
            <person name="Robb S."/>
            <person name="Idnurm A."/>
            <person name="Muszewska A."/>
            <person name="Steczkiewicz K."/>
            <person name="Masonjones S."/>
            <person name="Liao H.L."/>
            <person name="Gajdeczka M.T."/>
            <person name="Anike F."/>
            <person name="Vuek A."/>
            <person name="Anishchenko I.M."/>
            <person name="Voigt K."/>
            <person name="de Hoog G.S."/>
            <person name="Smith M.E."/>
            <person name="Heitman J."/>
            <person name="Vilgalys R."/>
            <person name="Stajich J.E."/>
        </authorList>
    </citation>
    <scope>NUCLEOTIDE SEQUENCE [LARGE SCALE GENOMIC DNA]</scope>
    <source>
        <strain evidence="3 4">LSU 92-RS-03</strain>
    </source>
</reference>
<dbReference type="Pfam" id="PF26087">
    <property type="entry name" value="DUF8032"/>
    <property type="match status" value="2"/>
</dbReference>
<feature type="compositionally biased region" description="Low complexity" evidence="1">
    <location>
        <begin position="141"/>
        <end position="154"/>
    </location>
</feature>
<sequence>MPSTSNDLHLQLCVNDLLHPTEKSESLLEALTATQLDGIEKTLNKIKMKKQSSPKPAGNKNMTHKPSTCQLNLSIATSSPVTPQLLHHDWTLVAAQIAKALAETMSSSITASKSKTKPPSPATIESVSDKSRSCSPSVAEATDSTDTIDTASITNHEPRTEIREGVEWVSFVYSHHRILRRYSIRTDIDNIDLTQLEESFKNENCVYPRANLPREEYKGNRWAYETECNTLGWKLAYLNVSEIAGKRGLIQRAVDSYRNRYPSMRSRRVARQEKLLKGTLRKRKQRESEEPDEERSKRTELDLPKTVSIDDGLGQYKCKIRMNVDSISLDSIDMEFRKSNCVYPRAMEINTKSPFASQRQLEEVRCNELAWKLAWLNPKQLANRKNLLQRVLDMYRSKFMPELNPRRKNSLLTTTSDSGKFKPTRRKSHDDNESLYSTTDSMDDCLSPSTEFHGDSARTISLNDLMLPGPTTATCSNEFLFEQSVFEPATDRQQQSCRLSACSTSSSNGFNFLSPKKEQIDLNENFSKDSSSIFDLYTNPSAYEQSEYVKTEEDL</sequence>
<accession>A0A367KWK5</accession>